<dbReference type="FunFam" id="3.40.605.10:FF:000007">
    <property type="entry name" value="NAD/NADP-dependent betaine aldehyde dehydrogenase"/>
    <property type="match status" value="1"/>
</dbReference>
<feature type="active site" evidence="7">
    <location>
        <position position="249"/>
    </location>
</feature>
<dbReference type="AlphaFoldDB" id="A0ABD3ZXA8"/>
<dbReference type="EC" id="1.2.1.97" evidence="5"/>
<dbReference type="Gene3D" id="3.40.309.10">
    <property type="entry name" value="Aldehyde Dehydrogenase, Chain A, domain 2"/>
    <property type="match status" value="1"/>
</dbReference>
<comment type="caution">
    <text evidence="10">The sequence shown here is derived from an EMBL/GenBank/DDBJ whole genome shotgun (WGS) entry which is preliminary data.</text>
</comment>
<dbReference type="Proteomes" id="UP000031970">
    <property type="component" value="Unassembled WGS sequence"/>
</dbReference>
<evidence type="ECO:0000256" key="7">
    <source>
        <dbReference type="PROSITE-ProRule" id="PRU10007"/>
    </source>
</evidence>
<dbReference type="RefSeq" id="WP_041053598.1">
    <property type="nucleotide sequence ID" value="NZ_JSXS01000018.1"/>
</dbReference>
<evidence type="ECO:0000256" key="1">
    <source>
        <dbReference type="ARBA" id="ARBA00009986"/>
    </source>
</evidence>
<dbReference type="SUPFAM" id="SSF53720">
    <property type="entry name" value="ALDH-like"/>
    <property type="match status" value="1"/>
</dbReference>
<comment type="similarity">
    <text evidence="1 8">Belongs to the aldehyde dehydrogenase family.</text>
</comment>
<comment type="function">
    <text evidence="4">Part of the sulfo-TAL (or sulfo-SFT) pathway, a D-sulfoquinovose degradation pathway that produces sulfolactate (SL). Catalyzes the oxidation of 3-sulfolactaldehyde (SLA) to sulfolactate (SL).</text>
</comment>
<dbReference type="FunFam" id="3.40.309.10:FF:000009">
    <property type="entry name" value="Aldehyde dehydrogenase A"/>
    <property type="match status" value="1"/>
</dbReference>
<dbReference type="InterPro" id="IPR015590">
    <property type="entry name" value="Aldehyde_DH_dom"/>
</dbReference>
<organism evidence="10 11">
    <name type="scientific">Bacillus subtilis subsp. subtilis</name>
    <dbReference type="NCBI Taxonomy" id="135461"/>
    <lineage>
        <taxon>Bacteria</taxon>
        <taxon>Bacillati</taxon>
        <taxon>Bacillota</taxon>
        <taxon>Bacilli</taxon>
        <taxon>Bacillales</taxon>
        <taxon>Bacillaceae</taxon>
        <taxon>Bacillus</taxon>
    </lineage>
</organism>
<dbReference type="PANTHER" id="PTHR43353:SF5">
    <property type="entry name" value="SUCCINATE-SEMIALDEHYDE DEHYDROGENASE, MITOCHONDRIAL"/>
    <property type="match status" value="1"/>
</dbReference>
<evidence type="ECO:0000256" key="8">
    <source>
        <dbReference type="RuleBase" id="RU003345"/>
    </source>
</evidence>
<evidence type="ECO:0000259" key="9">
    <source>
        <dbReference type="Pfam" id="PF00171"/>
    </source>
</evidence>
<dbReference type="InterPro" id="IPR016161">
    <property type="entry name" value="Ald_DH/histidinol_DH"/>
</dbReference>
<evidence type="ECO:0000313" key="11">
    <source>
        <dbReference type="Proteomes" id="UP000031970"/>
    </source>
</evidence>
<keyword evidence="2 8" id="KW-0560">Oxidoreductase</keyword>
<dbReference type="Pfam" id="PF00171">
    <property type="entry name" value="Aldedh"/>
    <property type="match status" value="1"/>
</dbReference>
<dbReference type="Gene3D" id="3.40.605.10">
    <property type="entry name" value="Aldehyde Dehydrogenase, Chain A, domain 1"/>
    <property type="match status" value="1"/>
</dbReference>
<comment type="catalytic activity">
    <reaction evidence="3">
        <text>(2S)-3-sulfolactaldehyde + NAD(+) + H2O = (2S)-3-sulfolactate + NADH + 2 H(+)</text>
        <dbReference type="Rhea" id="RHEA:47932"/>
        <dbReference type="ChEBI" id="CHEBI:15377"/>
        <dbReference type="ChEBI" id="CHEBI:15378"/>
        <dbReference type="ChEBI" id="CHEBI:57540"/>
        <dbReference type="ChEBI" id="CHEBI:57945"/>
        <dbReference type="ChEBI" id="CHEBI:61289"/>
        <dbReference type="ChEBI" id="CHEBI:90109"/>
        <dbReference type="EC" id="1.2.1.97"/>
    </reaction>
    <physiologicalReaction direction="left-to-right" evidence="3">
        <dbReference type="Rhea" id="RHEA:47933"/>
    </physiologicalReaction>
</comment>
<evidence type="ECO:0000256" key="6">
    <source>
        <dbReference type="ARBA" id="ARBA00067277"/>
    </source>
</evidence>
<dbReference type="GO" id="GO:0016620">
    <property type="term" value="F:oxidoreductase activity, acting on the aldehyde or oxo group of donors, NAD or NADP as acceptor"/>
    <property type="evidence" value="ECO:0007669"/>
    <property type="project" value="UniProtKB-ARBA"/>
</dbReference>
<evidence type="ECO:0000313" key="10">
    <source>
        <dbReference type="EMBL" id="KIL32853.1"/>
    </source>
</evidence>
<evidence type="ECO:0000256" key="5">
    <source>
        <dbReference type="ARBA" id="ARBA00066984"/>
    </source>
</evidence>
<accession>A0ABD3ZXA8</accession>
<name>A0ABD3ZXA8_BACIU</name>
<dbReference type="PROSITE" id="PS00687">
    <property type="entry name" value="ALDEHYDE_DEHYDR_GLU"/>
    <property type="match status" value="1"/>
</dbReference>
<dbReference type="InterPro" id="IPR016163">
    <property type="entry name" value="Ald_DH_C"/>
</dbReference>
<sequence>MEQYQNYIGGKWVNAKSDEIFESRNPANFGEVLGTFAKSGEEDILKAVESAHEAFKSWKNTPAPARGEIFFRASSKLESRFDEFVNVLVRETGKTLLEARGEVNRTISVLRFMAAEATRLSGEMVPSQSEGVIGYTIREPLGVVALITPWNFPLGLAASKTTPALVAGNTVVFKPASNTPLISTMYVQLLEECGLPGGVLNMVTGPGGPAGNVLSTHPKIKAVSFTGSTGVGTKLGKVVTNRGAKMQAEMGGKNPFVILPDADLDLAVDHIIFGGFGECGQRCTATSRVIVDRLVADEFTSKLVEKTKQLKVGDPLNPENNMGAVIDENQVKTYEYYIEKGKEEGAELLVGGYRLEEGNLNGCFIAPTIFTRVTPEMTIAQEEIFGPVISIMTVDSFEQALEWSNNVEFGLSSSIYTNDMKKAFEFVSNVESGVAHVNMPSTYSEPHFPFGGMKCTTIGPREQGKAAVHFYSETRTIYVKP</sequence>
<reference evidence="10 11" key="1">
    <citation type="submission" date="2014-11" db="EMBL/GenBank/DDBJ databases">
        <title>Draft Genome Sequences of Nine Bacillus subtilis Strains that Form Spores with High Heat-Resistance.</title>
        <authorList>
            <person name="Krawcyk A.O."/>
            <person name="Berendsen E.M."/>
            <person name="de Jong A."/>
            <person name="Holsappel S."/>
            <person name="Eijlander R.T."/>
            <person name="Wells-Bennik M."/>
            <person name="Kuipers O.P."/>
        </authorList>
    </citation>
    <scope>NUCLEOTIDE SEQUENCE [LARGE SCALE GENOMIC DNA]</scope>
    <source>
        <strain evidence="10 11">B4067</strain>
    </source>
</reference>
<dbReference type="InterPro" id="IPR050740">
    <property type="entry name" value="Aldehyde_DH_Superfamily"/>
</dbReference>
<dbReference type="InterPro" id="IPR029510">
    <property type="entry name" value="Ald_DH_CS_GLU"/>
</dbReference>
<gene>
    <name evidence="10" type="ORF">B4067_4706</name>
</gene>
<dbReference type="EMBL" id="JSXS01000018">
    <property type="protein sequence ID" value="KIL32853.1"/>
    <property type="molecule type" value="Genomic_DNA"/>
</dbReference>
<dbReference type="InterPro" id="IPR016162">
    <property type="entry name" value="Ald_DH_N"/>
</dbReference>
<evidence type="ECO:0000256" key="2">
    <source>
        <dbReference type="ARBA" id="ARBA00023002"/>
    </source>
</evidence>
<proteinExistence type="inferred from homology"/>
<evidence type="ECO:0000256" key="4">
    <source>
        <dbReference type="ARBA" id="ARBA00054572"/>
    </source>
</evidence>
<dbReference type="PANTHER" id="PTHR43353">
    <property type="entry name" value="SUCCINATE-SEMIALDEHYDE DEHYDROGENASE, MITOCHONDRIAL"/>
    <property type="match status" value="1"/>
</dbReference>
<feature type="domain" description="Aldehyde dehydrogenase" evidence="9">
    <location>
        <begin position="12"/>
        <end position="477"/>
    </location>
</feature>
<protein>
    <recommendedName>
        <fullName evidence="6">3-sulfolactaldehyde dehydrogenase</fullName>
        <ecNumber evidence="5">1.2.1.97</ecNumber>
    </recommendedName>
</protein>
<evidence type="ECO:0000256" key="3">
    <source>
        <dbReference type="ARBA" id="ARBA00050326"/>
    </source>
</evidence>